<dbReference type="Proteomes" id="UP000701801">
    <property type="component" value="Unassembled WGS sequence"/>
</dbReference>
<keyword evidence="3" id="KW-1185">Reference proteome</keyword>
<accession>A0A9N9LVM6</accession>
<dbReference type="EMBL" id="CAJVRM010000347">
    <property type="protein sequence ID" value="CAG8979945.1"/>
    <property type="molecule type" value="Genomic_DNA"/>
</dbReference>
<dbReference type="OrthoDB" id="3339017at2759"/>
<evidence type="ECO:0000256" key="1">
    <source>
        <dbReference type="SAM" id="SignalP"/>
    </source>
</evidence>
<reference evidence="2" key="1">
    <citation type="submission" date="2021-07" db="EMBL/GenBank/DDBJ databases">
        <authorList>
            <person name="Durling M."/>
        </authorList>
    </citation>
    <scope>NUCLEOTIDE SEQUENCE</scope>
</reference>
<evidence type="ECO:0000313" key="2">
    <source>
        <dbReference type="EMBL" id="CAG8979945.1"/>
    </source>
</evidence>
<proteinExistence type="predicted"/>
<comment type="caution">
    <text evidence="2">The sequence shown here is derived from an EMBL/GenBank/DDBJ whole genome shotgun (WGS) entry which is preliminary data.</text>
</comment>
<dbReference type="AlphaFoldDB" id="A0A9N9LVM6"/>
<gene>
    <name evidence="2" type="ORF">HYALB_00013369</name>
</gene>
<feature type="chain" id="PRO_5040358510" evidence="1">
    <location>
        <begin position="21"/>
        <end position="87"/>
    </location>
</feature>
<feature type="signal peptide" evidence="1">
    <location>
        <begin position="1"/>
        <end position="20"/>
    </location>
</feature>
<evidence type="ECO:0000313" key="3">
    <source>
        <dbReference type="Proteomes" id="UP000701801"/>
    </source>
</evidence>
<protein>
    <submittedName>
        <fullName evidence="2">Uncharacterized protein</fullName>
    </submittedName>
</protein>
<name>A0A9N9LVM6_9HELO</name>
<organism evidence="2 3">
    <name type="scientific">Hymenoscyphus albidus</name>
    <dbReference type="NCBI Taxonomy" id="595503"/>
    <lineage>
        <taxon>Eukaryota</taxon>
        <taxon>Fungi</taxon>
        <taxon>Dikarya</taxon>
        <taxon>Ascomycota</taxon>
        <taxon>Pezizomycotina</taxon>
        <taxon>Leotiomycetes</taxon>
        <taxon>Helotiales</taxon>
        <taxon>Helotiaceae</taxon>
        <taxon>Hymenoscyphus</taxon>
    </lineage>
</organism>
<keyword evidence="1" id="KW-0732">Signal</keyword>
<sequence>MRFTSSILLTVAVLAIGTGAIPAAVEGKLYARLSACEQEYGVFPAWNGPCEDTNCGAEATNCQAISQGCIAYPSVACPAKGCTCTTF</sequence>